<dbReference type="InterPro" id="IPR012748">
    <property type="entry name" value="Rieske-like_NirD"/>
</dbReference>
<accession>A0A1Y6C0F1</accession>
<dbReference type="RefSeq" id="WP_200820716.1">
    <property type="nucleotide sequence ID" value="NZ_FWZT01000009.1"/>
</dbReference>
<evidence type="ECO:0000256" key="5">
    <source>
        <dbReference type="ARBA" id="ARBA00023014"/>
    </source>
</evidence>
<keyword evidence="5" id="KW-0411">Iron-sulfur</keyword>
<dbReference type="PANTHER" id="PTHR21496">
    <property type="entry name" value="FERREDOXIN-RELATED"/>
    <property type="match status" value="1"/>
</dbReference>
<feature type="domain" description="Rieske" evidence="7">
    <location>
        <begin position="6"/>
        <end position="101"/>
    </location>
</feature>
<dbReference type="STRING" id="1513793.SAMN06296036_109141"/>
<proteinExistence type="predicted"/>
<evidence type="ECO:0000256" key="1">
    <source>
        <dbReference type="ARBA" id="ARBA00022714"/>
    </source>
</evidence>
<dbReference type="PROSITE" id="PS51296">
    <property type="entry name" value="RIESKE"/>
    <property type="match status" value="1"/>
</dbReference>
<evidence type="ECO:0000256" key="2">
    <source>
        <dbReference type="ARBA" id="ARBA00022723"/>
    </source>
</evidence>
<evidence type="ECO:0000256" key="3">
    <source>
        <dbReference type="ARBA" id="ARBA00023002"/>
    </source>
</evidence>
<organism evidence="8 9">
    <name type="scientific">Pseudobacteriovorax antillogorgiicola</name>
    <dbReference type="NCBI Taxonomy" id="1513793"/>
    <lineage>
        <taxon>Bacteria</taxon>
        <taxon>Pseudomonadati</taxon>
        <taxon>Bdellovibrionota</taxon>
        <taxon>Oligoflexia</taxon>
        <taxon>Oligoflexales</taxon>
        <taxon>Pseudobacteriovoracaceae</taxon>
        <taxon>Pseudobacteriovorax</taxon>
    </lineage>
</organism>
<evidence type="ECO:0000256" key="6">
    <source>
        <dbReference type="ARBA" id="ARBA00023063"/>
    </source>
</evidence>
<name>A0A1Y6C0F1_9BACT</name>
<keyword evidence="1" id="KW-0001">2Fe-2S</keyword>
<evidence type="ECO:0000313" key="9">
    <source>
        <dbReference type="Proteomes" id="UP000192907"/>
    </source>
</evidence>
<evidence type="ECO:0000313" key="8">
    <source>
        <dbReference type="EMBL" id="SMF29967.1"/>
    </source>
</evidence>
<keyword evidence="9" id="KW-1185">Reference proteome</keyword>
<reference evidence="9" key="1">
    <citation type="submission" date="2017-04" db="EMBL/GenBank/DDBJ databases">
        <authorList>
            <person name="Varghese N."/>
            <person name="Submissions S."/>
        </authorList>
    </citation>
    <scope>NUCLEOTIDE SEQUENCE [LARGE SCALE GENOMIC DNA]</scope>
    <source>
        <strain evidence="9">RKEM611</strain>
    </source>
</reference>
<dbReference type="Pfam" id="PF00355">
    <property type="entry name" value="Rieske"/>
    <property type="match status" value="1"/>
</dbReference>
<dbReference type="EMBL" id="FWZT01000009">
    <property type="protein sequence ID" value="SMF29967.1"/>
    <property type="molecule type" value="Genomic_DNA"/>
</dbReference>
<dbReference type="GO" id="GO:0042128">
    <property type="term" value="P:nitrate assimilation"/>
    <property type="evidence" value="ECO:0007669"/>
    <property type="project" value="UniProtKB-KW"/>
</dbReference>
<dbReference type="GO" id="GO:0051537">
    <property type="term" value="F:2 iron, 2 sulfur cluster binding"/>
    <property type="evidence" value="ECO:0007669"/>
    <property type="project" value="UniProtKB-KW"/>
</dbReference>
<dbReference type="InterPro" id="IPR036922">
    <property type="entry name" value="Rieske_2Fe-2S_sf"/>
</dbReference>
<evidence type="ECO:0000256" key="4">
    <source>
        <dbReference type="ARBA" id="ARBA00023004"/>
    </source>
</evidence>
<keyword evidence="3" id="KW-0560">Oxidoreductase</keyword>
<keyword evidence="2" id="KW-0479">Metal-binding</keyword>
<keyword evidence="4" id="KW-0408">Iron</keyword>
<dbReference type="Proteomes" id="UP000192907">
    <property type="component" value="Unassembled WGS sequence"/>
</dbReference>
<sequence length="105" mass="11781">MTMKYLKVASLDDIPRQGGRGFLCGAYSIALVRTIDDQLFAIENSCPHRKGPLADGIVHGTKVTCPLHNWVFDLKNGHAEFPDEGQVKCFPIKIEHNDIYVRVEI</sequence>
<dbReference type="GO" id="GO:0008942">
    <property type="term" value="F:nitrite reductase [NAD(P)H] activity"/>
    <property type="evidence" value="ECO:0007669"/>
    <property type="project" value="InterPro"/>
</dbReference>
<dbReference type="SUPFAM" id="SSF50022">
    <property type="entry name" value="ISP domain"/>
    <property type="match status" value="1"/>
</dbReference>
<evidence type="ECO:0000259" key="7">
    <source>
        <dbReference type="PROSITE" id="PS51296"/>
    </source>
</evidence>
<dbReference type="Gene3D" id="2.102.10.10">
    <property type="entry name" value="Rieske [2Fe-2S] iron-sulphur domain"/>
    <property type="match status" value="1"/>
</dbReference>
<dbReference type="GO" id="GO:0046872">
    <property type="term" value="F:metal ion binding"/>
    <property type="evidence" value="ECO:0007669"/>
    <property type="project" value="UniProtKB-KW"/>
</dbReference>
<dbReference type="PANTHER" id="PTHR21496:SF23">
    <property type="entry name" value="3-PHENYLPROPIONATE_CINNAMIC ACID DIOXYGENASE FERREDOXIN SUBUNIT"/>
    <property type="match status" value="1"/>
</dbReference>
<protein>
    <submittedName>
        <fullName evidence="8">Assimilatory nitrite reductase (NAD(P)H) small subunit</fullName>
    </submittedName>
</protein>
<dbReference type="AlphaFoldDB" id="A0A1Y6C0F1"/>
<keyword evidence="6" id="KW-0534">Nitrate assimilation</keyword>
<dbReference type="InterPro" id="IPR017941">
    <property type="entry name" value="Rieske_2Fe-2S"/>
</dbReference>
<dbReference type="CDD" id="cd03530">
    <property type="entry name" value="Rieske_NirD_small_Bacillus"/>
    <property type="match status" value="1"/>
</dbReference>
<gene>
    <name evidence="8" type="ORF">SAMN06296036_109141</name>
</gene>
<dbReference type="NCBIfam" id="TIGR02378">
    <property type="entry name" value="nirD_assim_sml"/>
    <property type="match status" value="1"/>
</dbReference>